<dbReference type="PANTHER" id="PTHR46435">
    <property type="entry name" value="E3 UBIQUITIN-PROTEIN LIGASE HECTD4-RELATED"/>
    <property type="match status" value="1"/>
</dbReference>
<evidence type="ECO:0000313" key="1">
    <source>
        <dbReference type="EMBL" id="KAL0187665.1"/>
    </source>
</evidence>
<comment type="caution">
    <text evidence="1">The sequence shown here is derived from an EMBL/GenBank/DDBJ whole genome shotgun (WGS) entry which is preliminary data.</text>
</comment>
<dbReference type="EMBL" id="JAMKFB020000007">
    <property type="protein sequence ID" value="KAL0187665.1"/>
    <property type="molecule type" value="Genomic_DNA"/>
</dbReference>
<evidence type="ECO:0000313" key="2">
    <source>
        <dbReference type="Proteomes" id="UP001529510"/>
    </source>
</evidence>
<dbReference type="Proteomes" id="UP001529510">
    <property type="component" value="Unassembled WGS sequence"/>
</dbReference>
<feature type="non-terminal residue" evidence="1">
    <location>
        <position position="58"/>
    </location>
</feature>
<dbReference type="AlphaFoldDB" id="A0ABD0QN52"/>
<accession>A0ABD0QN52</accession>
<sequence length="58" mass="6397">MCIHQLNLLAASSNLHLGTFIGKQPMEACHFSSICDVMEKAMVNGDTCIIRCILVVFQ</sequence>
<keyword evidence="2" id="KW-1185">Reference proteome</keyword>
<name>A0ABD0QN52_CIRMR</name>
<gene>
    <name evidence="1" type="ORF">M9458_014764</name>
</gene>
<reference evidence="1 2" key="1">
    <citation type="submission" date="2024-05" db="EMBL/GenBank/DDBJ databases">
        <title>Genome sequencing and assembly of Indian major carp, Cirrhinus mrigala (Hamilton, 1822).</title>
        <authorList>
            <person name="Mohindra V."/>
            <person name="Chowdhury L.M."/>
            <person name="Lal K."/>
            <person name="Jena J.K."/>
        </authorList>
    </citation>
    <scope>NUCLEOTIDE SEQUENCE [LARGE SCALE GENOMIC DNA]</scope>
    <source>
        <strain evidence="1">CM1030</strain>
        <tissue evidence="1">Blood</tissue>
    </source>
</reference>
<proteinExistence type="predicted"/>
<dbReference type="PANTHER" id="PTHR46435:SF1">
    <property type="entry name" value="E3 UBIQUITIN-PROTEIN LIGASE HECTD4-RELATED"/>
    <property type="match status" value="1"/>
</dbReference>
<organism evidence="1 2">
    <name type="scientific">Cirrhinus mrigala</name>
    <name type="common">Mrigala</name>
    <dbReference type="NCBI Taxonomy" id="683832"/>
    <lineage>
        <taxon>Eukaryota</taxon>
        <taxon>Metazoa</taxon>
        <taxon>Chordata</taxon>
        <taxon>Craniata</taxon>
        <taxon>Vertebrata</taxon>
        <taxon>Euteleostomi</taxon>
        <taxon>Actinopterygii</taxon>
        <taxon>Neopterygii</taxon>
        <taxon>Teleostei</taxon>
        <taxon>Ostariophysi</taxon>
        <taxon>Cypriniformes</taxon>
        <taxon>Cyprinidae</taxon>
        <taxon>Labeoninae</taxon>
        <taxon>Labeonini</taxon>
        <taxon>Cirrhinus</taxon>
    </lineage>
</organism>
<protein>
    <submittedName>
        <fullName evidence="1">Uncharacterized protein</fullName>
    </submittedName>
</protein>
<dbReference type="InterPro" id="IPR043366">
    <property type="entry name" value="HECTD4"/>
</dbReference>